<evidence type="ECO:0008006" key="11">
    <source>
        <dbReference type="Google" id="ProtNLM"/>
    </source>
</evidence>
<keyword evidence="3" id="KW-0813">Transport</keyword>
<dbReference type="EMBL" id="LPZR01000010">
    <property type="protein sequence ID" value="KYO57668.1"/>
    <property type="molecule type" value="Genomic_DNA"/>
</dbReference>
<keyword evidence="5" id="KW-0812">Transmembrane</keyword>
<evidence type="ECO:0000256" key="3">
    <source>
        <dbReference type="ARBA" id="ARBA00022448"/>
    </source>
</evidence>
<dbReference type="SUPFAM" id="SSF56954">
    <property type="entry name" value="Outer membrane efflux proteins (OEP)"/>
    <property type="match status" value="1"/>
</dbReference>
<name>A0A162LZS5_9PROT</name>
<gene>
    <name evidence="9" type="ORF">AUP44_19450</name>
</gene>
<sequence>MSAGSPIRHRPGRQRRASPFAVIITAIMAVTTPAGAQTLRETLAAAYLANPDLAVGRARLDVVNEQRPQALGGFLPSLSASASRDVQDLTYDGVVNRTNRQDQQALTLNQPVYSGGAASAGLDRAENTIRAERARLRTTEGEVLLAAVTAHVDVARDLDVLNLNRQARDLLVRRLDQTRALHDLGDATAADLAQARARVADAEARVVAAEAALAKSQATYLAVTGQEPTDPAPAPLPAHLPDTLGAALLRAREANPQIVAAGYDTEAATDGIAVSRGALLPKVSVTGSLSRNRSSLDVNPRETEAAAVGLQLTVPIYSAGIAESRLREARKTAAEARLSRIATERSIVERTERVWRDMLAARAAIAAREAQVEAATTALDGVAREVDLGRRPLIDLLDAQRDLLDASEALAGARRDVVVAAFGVLAATGGLEARALALDVPYHDPTGDYEAVKWRVFVNPVTGE</sequence>
<dbReference type="Proteomes" id="UP000075787">
    <property type="component" value="Unassembled WGS sequence"/>
</dbReference>
<keyword evidence="6" id="KW-0472">Membrane</keyword>
<dbReference type="InterPro" id="IPR003423">
    <property type="entry name" value="OMP_efflux"/>
</dbReference>
<dbReference type="PANTHER" id="PTHR30026:SF22">
    <property type="entry name" value="OUTER MEMBRANE EFFLUX PROTEIN"/>
    <property type="match status" value="1"/>
</dbReference>
<keyword evidence="8" id="KW-0175">Coiled coil</keyword>
<dbReference type="Pfam" id="PF02321">
    <property type="entry name" value="OEP"/>
    <property type="match status" value="2"/>
</dbReference>
<accession>A0A162LZS5</accession>
<comment type="subcellular location">
    <subcellularLocation>
        <location evidence="1">Cell outer membrane</location>
    </subcellularLocation>
</comment>
<evidence type="ECO:0000313" key="9">
    <source>
        <dbReference type="EMBL" id="KYO57668.1"/>
    </source>
</evidence>
<evidence type="ECO:0000256" key="6">
    <source>
        <dbReference type="ARBA" id="ARBA00023136"/>
    </source>
</evidence>
<keyword evidence="7" id="KW-0998">Cell outer membrane</keyword>
<dbReference type="RefSeq" id="WP_062761343.1">
    <property type="nucleotide sequence ID" value="NZ_CP121045.1"/>
</dbReference>
<evidence type="ECO:0000256" key="7">
    <source>
        <dbReference type="ARBA" id="ARBA00023237"/>
    </source>
</evidence>
<reference evidence="9 10" key="1">
    <citation type="submission" date="2015-12" db="EMBL/GenBank/DDBJ databases">
        <title>Genome sequence of Tistrella mobilis MCCC 1A02139.</title>
        <authorList>
            <person name="Lu L."/>
            <person name="Lai Q."/>
            <person name="Shao Z."/>
            <person name="Qian P."/>
        </authorList>
    </citation>
    <scope>NUCLEOTIDE SEQUENCE [LARGE SCALE GENOMIC DNA]</scope>
    <source>
        <strain evidence="9 10">MCCC 1A02139</strain>
    </source>
</reference>
<evidence type="ECO:0000256" key="2">
    <source>
        <dbReference type="ARBA" id="ARBA00007613"/>
    </source>
</evidence>
<evidence type="ECO:0000256" key="8">
    <source>
        <dbReference type="SAM" id="Coils"/>
    </source>
</evidence>
<comment type="caution">
    <text evidence="9">The sequence shown here is derived from an EMBL/GenBank/DDBJ whole genome shotgun (WGS) entry which is preliminary data.</text>
</comment>
<feature type="coiled-coil region" evidence="8">
    <location>
        <begin position="192"/>
        <end position="219"/>
    </location>
</feature>
<dbReference type="GO" id="GO:0015288">
    <property type="term" value="F:porin activity"/>
    <property type="evidence" value="ECO:0007669"/>
    <property type="project" value="TreeGrafter"/>
</dbReference>
<dbReference type="PANTHER" id="PTHR30026">
    <property type="entry name" value="OUTER MEMBRANE PROTEIN TOLC"/>
    <property type="match status" value="1"/>
</dbReference>
<dbReference type="InterPro" id="IPR051906">
    <property type="entry name" value="TolC-like"/>
</dbReference>
<dbReference type="GeneID" id="97242049"/>
<evidence type="ECO:0000313" key="10">
    <source>
        <dbReference type="Proteomes" id="UP000075787"/>
    </source>
</evidence>
<evidence type="ECO:0000256" key="4">
    <source>
        <dbReference type="ARBA" id="ARBA00022452"/>
    </source>
</evidence>
<dbReference type="GO" id="GO:0015562">
    <property type="term" value="F:efflux transmembrane transporter activity"/>
    <property type="evidence" value="ECO:0007669"/>
    <property type="project" value="InterPro"/>
</dbReference>
<protein>
    <recommendedName>
        <fullName evidence="11">Type I secretion outer membrane protein, TolC family</fullName>
    </recommendedName>
</protein>
<dbReference type="OrthoDB" id="9789368at2"/>
<dbReference type="GO" id="GO:0009279">
    <property type="term" value="C:cell outer membrane"/>
    <property type="evidence" value="ECO:0007669"/>
    <property type="project" value="UniProtKB-SubCell"/>
</dbReference>
<dbReference type="GO" id="GO:1990281">
    <property type="term" value="C:efflux pump complex"/>
    <property type="evidence" value="ECO:0007669"/>
    <property type="project" value="TreeGrafter"/>
</dbReference>
<keyword evidence="4" id="KW-1134">Transmembrane beta strand</keyword>
<dbReference type="InterPro" id="IPR010130">
    <property type="entry name" value="T1SS_OMP_TolC"/>
</dbReference>
<comment type="similarity">
    <text evidence="2">Belongs to the outer membrane factor (OMF) (TC 1.B.17) family.</text>
</comment>
<evidence type="ECO:0000256" key="1">
    <source>
        <dbReference type="ARBA" id="ARBA00004442"/>
    </source>
</evidence>
<evidence type="ECO:0000256" key="5">
    <source>
        <dbReference type="ARBA" id="ARBA00022692"/>
    </source>
</evidence>
<dbReference type="Gene3D" id="1.20.1600.10">
    <property type="entry name" value="Outer membrane efflux proteins (OEP)"/>
    <property type="match status" value="1"/>
</dbReference>
<dbReference type="AlphaFoldDB" id="A0A162LZS5"/>
<organism evidence="9 10">
    <name type="scientific">Tistrella mobilis</name>
    <dbReference type="NCBI Taxonomy" id="171437"/>
    <lineage>
        <taxon>Bacteria</taxon>
        <taxon>Pseudomonadati</taxon>
        <taxon>Pseudomonadota</taxon>
        <taxon>Alphaproteobacteria</taxon>
        <taxon>Geminicoccales</taxon>
        <taxon>Geminicoccaceae</taxon>
        <taxon>Tistrella</taxon>
    </lineage>
</organism>
<proteinExistence type="inferred from homology"/>
<dbReference type="NCBIfam" id="TIGR01844">
    <property type="entry name" value="type_I_sec_TolC"/>
    <property type="match status" value="1"/>
</dbReference>